<dbReference type="EMBL" id="JXKG01000006">
    <property type="protein sequence ID" value="OJG15662.1"/>
    <property type="molecule type" value="Genomic_DNA"/>
</dbReference>
<name>A0A1L8R7D9_9ENTE</name>
<proteinExistence type="predicted"/>
<protein>
    <recommendedName>
        <fullName evidence="3">FeoB-associated Cys-rich membrane protein</fullName>
    </recommendedName>
</protein>
<reference evidence="1 2" key="1">
    <citation type="submission" date="2014-12" db="EMBL/GenBank/DDBJ databases">
        <title>Draft genome sequences of 29 type strains of Enterococci.</title>
        <authorList>
            <person name="Zhong Z."/>
            <person name="Sun Z."/>
            <person name="Liu W."/>
            <person name="Zhang W."/>
            <person name="Zhang H."/>
        </authorList>
    </citation>
    <scope>NUCLEOTIDE SEQUENCE [LARGE SCALE GENOMIC DNA]</scope>
    <source>
        <strain evidence="1 2">DSM 21207</strain>
    </source>
</reference>
<gene>
    <name evidence="1" type="ORF">RU96_GL002211</name>
</gene>
<evidence type="ECO:0000313" key="1">
    <source>
        <dbReference type="EMBL" id="OJG15662.1"/>
    </source>
</evidence>
<dbReference type="Pfam" id="PF12669">
    <property type="entry name" value="FeoB_associated"/>
    <property type="match status" value="1"/>
</dbReference>
<accession>A0A1L8R7D9</accession>
<dbReference type="RefSeq" id="WP_071864548.1">
    <property type="nucleotide sequence ID" value="NZ_JBHLVQ010000032.1"/>
</dbReference>
<dbReference type="STRING" id="317010.RU96_GL002211"/>
<organism evidence="1 2">
    <name type="scientific">Enterococcus canintestini</name>
    <dbReference type="NCBI Taxonomy" id="317010"/>
    <lineage>
        <taxon>Bacteria</taxon>
        <taxon>Bacillati</taxon>
        <taxon>Bacillota</taxon>
        <taxon>Bacilli</taxon>
        <taxon>Lactobacillales</taxon>
        <taxon>Enterococcaceae</taxon>
        <taxon>Enterococcus</taxon>
    </lineage>
</organism>
<dbReference type="Proteomes" id="UP000182835">
    <property type="component" value="Unassembled WGS sequence"/>
</dbReference>
<dbReference type="OrthoDB" id="2229043at2"/>
<sequence length="42" mass="4534">MVATIILSILIFGAAGFVIYRQVKKGSSCEDCKTSCPVKKLD</sequence>
<dbReference type="AlphaFoldDB" id="A0A1L8R7D9"/>
<comment type="caution">
    <text evidence="1">The sequence shown here is derived from an EMBL/GenBank/DDBJ whole genome shotgun (WGS) entry which is preliminary data.</text>
</comment>
<evidence type="ECO:0008006" key="3">
    <source>
        <dbReference type="Google" id="ProtNLM"/>
    </source>
</evidence>
<evidence type="ECO:0000313" key="2">
    <source>
        <dbReference type="Proteomes" id="UP000182835"/>
    </source>
</evidence>